<evidence type="ECO:0000313" key="1">
    <source>
        <dbReference type="EMBL" id="KAL3768503.1"/>
    </source>
</evidence>
<dbReference type="AlphaFoldDB" id="A0ABD3MZR3"/>
<keyword evidence="2" id="KW-1185">Reference proteome</keyword>
<sequence length="395" mass="44524">MKSVLKLPEREITFAALSSAQIANLKTFVVEILIAPRREALVIRATLDAFWSHASSTVHSHVSEVRFLSRYGDSLGFDAIPSLGPFPLYHHGGMLQAIILLKKATVQYGTARKIRATLTRLWECSPEGGSDIVMSAASRKGCFIATRSPLESRWYGQFTLGVSARMGDIVSQDRAYTFQIIHALLQTYEEEWNNPEKEMPLKKLCSCMFLLVSSLGGMRGFEVMWTDLAALRYDLEYCEDIGNTSAVSWPIMGHFKAHNGLLCCYMIPIAGKTNLGIKFFEWTQRFVGQLASMGRVDGWAFQRPDGTRVKAAEYMDDIYRHLEDVQAATSLIDPLCDVCADFGAQRSGRPHIIELQYRWQTDRAKGERSVNRSMIHLYSEVRNMKTTLIQPSLVC</sequence>
<dbReference type="Proteomes" id="UP001530400">
    <property type="component" value="Unassembled WGS sequence"/>
</dbReference>
<organism evidence="1 2">
    <name type="scientific">Cyclotella atomus</name>
    <dbReference type="NCBI Taxonomy" id="382360"/>
    <lineage>
        <taxon>Eukaryota</taxon>
        <taxon>Sar</taxon>
        <taxon>Stramenopiles</taxon>
        <taxon>Ochrophyta</taxon>
        <taxon>Bacillariophyta</taxon>
        <taxon>Coscinodiscophyceae</taxon>
        <taxon>Thalassiosirophycidae</taxon>
        <taxon>Stephanodiscales</taxon>
        <taxon>Stephanodiscaceae</taxon>
        <taxon>Cyclotella</taxon>
    </lineage>
</organism>
<evidence type="ECO:0000313" key="2">
    <source>
        <dbReference type="Proteomes" id="UP001530400"/>
    </source>
</evidence>
<accession>A0ABD3MZR3</accession>
<gene>
    <name evidence="1" type="ORF">ACHAWO_008632</name>
</gene>
<protein>
    <submittedName>
        <fullName evidence="1">Uncharacterized protein</fullName>
    </submittedName>
</protein>
<dbReference type="EMBL" id="JALLPJ020001346">
    <property type="protein sequence ID" value="KAL3768503.1"/>
    <property type="molecule type" value="Genomic_DNA"/>
</dbReference>
<comment type="caution">
    <text evidence="1">The sequence shown here is derived from an EMBL/GenBank/DDBJ whole genome shotgun (WGS) entry which is preliminary data.</text>
</comment>
<proteinExistence type="predicted"/>
<reference evidence="1 2" key="1">
    <citation type="submission" date="2024-10" db="EMBL/GenBank/DDBJ databases">
        <title>Updated reference genomes for cyclostephanoid diatoms.</title>
        <authorList>
            <person name="Roberts W.R."/>
            <person name="Alverson A.J."/>
        </authorList>
    </citation>
    <scope>NUCLEOTIDE SEQUENCE [LARGE SCALE GENOMIC DNA]</scope>
    <source>
        <strain evidence="1 2">AJA010-31</strain>
    </source>
</reference>
<name>A0ABD3MZR3_9STRA</name>